<sequence>MSESVARRRHAEAVATAECIAAYSPATRGTGCLAIAEDVANIVTHAVSVPAVVFAFLELQLHTNTAREFFVLALYGGMMLSLFTVSAVYHFTCLLVRIYPNGRYYKYMRVFFRMADHSMIHLFIASCYTPWLLLRDHGPFAEDICKAVWIFAIFSILAQNLPFKMTADNEILAITMYLSLGVLPGTFIGAFATDTDGLLPLAAGGGLYIFGLIFYFAEGHLPFSHAIWHLFVNSGAFVHYRAMTQYLIRERKESRGFFY</sequence>
<accession>A0A1I8BUU3</accession>
<evidence type="ECO:0000256" key="1">
    <source>
        <dbReference type="ARBA" id="ARBA00004141"/>
    </source>
</evidence>
<evidence type="ECO:0000256" key="5">
    <source>
        <dbReference type="ARBA" id="ARBA00023136"/>
    </source>
</evidence>
<keyword evidence="4 6" id="KW-1133">Transmembrane helix</keyword>
<name>A0A1I8BUU3_MELHA</name>
<feature type="transmembrane region" description="Helical" evidence="6">
    <location>
        <begin position="147"/>
        <end position="165"/>
    </location>
</feature>
<evidence type="ECO:0000256" key="3">
    <source>
        <dbReference type="ARBA" id="ARBA00022692"/>
    </source>
</evidence>
<evidence type="ECO:0000256" key="6">
    <source>
        <dbReference type="SAM" id="Phobius"/>
    </source>
</evidence>
<keyword evidence="3 6" id="KW-0812">Transmembrane</keyword>
<dbReference type="PANTHER" id="PTHR20855:SF3">
    <property type="entry name" value="LD03007P"/>
    <property type="match status" value="1"/>
</dbReference>
<dbReference type="WBParaSite" id="MhA1_Contig593.frz3.gene4">
    <property type="protein sequence ID" value="MhA1_Contig593.frz3.gene4"/>
    <property type="gene ID" value="MhA1_Contig593.frz3.gene4"/>
</dbReference>
<feature type="transmembrane region" description="Helical" evidence="6">
    <location>
        <begin position="198"/>
        <end position="217"/>
    </location>
</feature>
<dbReference type="Proteomes" id="UP000095281">
    <property type="component" value="Unplaced"/>
</dbReference>
<dbReference type="PANTHER" id="PTHR20855">
    <property type="entry name" value="ADIPOR/PROGESTIN RECEPTOR-RELATED"/>
    <property type="match status" value="1"/>
</dbReference>
<protein>
    <submittedName>
        <fullName evidence="8">Uncharacterized protein</fullName>
    </submittedName>
</protein>
<comment type="subcellular location">
    <subcellularLocation>
        <location evidence="1">Membrane</location>
        <topology evidence="1">Multi-pass membrane protein</topology>
    </subcellularLocation>
</comment>
<dbReference type="OMA" id="LIPMAHA"/>
<organism evidence="7 8">
    <name type="scientific">Meloidogyne hapla</name>
    <name type="common">Root-knot nematode worm</name>
    <dbReference type="NCBI Taxonomy" id="6305"/>
    <lineage>
        <taxon>Eukaryota</taxon>
        <taxon>Metazoa</taxon>
        <taxon>Ecdysozoa</taxon>
        <taxon>Nematoda</taxon>
        <taxon>Chromadorea</taxon>
        <taxon>Rhabditida</taxon>
        <taxon>Tylenchina</taxon>
        <taxon>Tylenchomorpha</taxon>
        <taxon>Tylenchoidea</taxon>
        <taxon>Meloidogynidae</taxon>
        <taxon>Meloidogyninae</taxon>
        <taxon>Meloidogyne</taxon>
    </lineage>
</organism>
<dbReference type="GO" id="GO:0016020">
    <property type="term" value="C:membrane"/>
    <property type="evidence" value="ECO:0007669"/>
    <property type="project" value="UniProtKB-SubCell"/>
</dbReference>
<reference evidence="8" key="1">
    <citation type="submission" date="2016-11" db="UniProtKB">
        <authorList>
            <consortium name="WormBaseParasite"/>
        </authorList>
    </citation>
    <scope>IDENTIFICATION</scope>
</reference>
<keyword evidence="5 6" id="KW-0472">Membrane</keyword>
<feature type="transmembrane region" description="Helical" evidence="6">
    <location>
        <begin position="69"/>
        <end position="99"/>
    </location>
</feature>
<comment type="similarity">
    <text evidence="2">Belongs to the ADIPOR family.</text>
</comment>
<evidence type="ECO:0000256" key="2">
    <source>
        <dbReference type="ARBA" id="ARBA00007018"/>
    </source>
</evidence>
<evidence type="ECO:0000256" key="4">
    <source>
        <dbReference type="ARBA" id="ARBA00022989"/>
    </source>
</evidence>
<evidence type="ECO:0000313" key="7">
    <source>
        <dbReference type="Proteomes" id="UP000095281"/>
    </source>
</evidence>
<keyword evidence="7" id="KW-1185">Reference proteome</keyword>
<evidence type="ECO:0000313" key="8">
    <source>
        <dbReference type="WBParaSite" id="MhA1_Contig593.frz3.gene4"/>
    </source>
</evidence>
<dbReference type="Pfam" id="PF03006">
    <property type="entry name" value="HlyIII"/>
    <property type="match status" value="1"/>
</dbReference>
<dbReference type="InterPro" id="IPR004254">
    <property type="entry name" value="AdipoR/HlyIII-related"/>
</dbReference>
<feature type="transmembrane region" description="Helical" evidence="6">
    <location>
        <begin position="119"/>
        <end position="135"/>
    </location>
</feature>
<feature type="transmembrane region" description="Helical" evidence="6">
    <location>
        <begin position="171"/>
        <end position="191"/>
    </location>
</feature>
<feature type="transmembrane region" description="Helical" evidence="6">
    <location>
        <begin position="39"/>
        <end position="57"/>
    </location>
</feature>
<dbReference type="AlphaFoldDB" id="A0A1I8BUU3"/>
<proteinExistence type="inferred from homology"/>